<dbReference type="Proteomes" id="UP000636800">
    <property type="component" value="Unassembled WGS sequence"/>
</dbReference>
<evidence type="ECO:0000256" key="1">
    <source>
        <dbReference type="ARBA" id="ARBA00004141"/>
    </source>
</evidence>
<dbReference type="GO" id="GO:0004364">
    <property type="term" value="F:glutathione transferase activity"/>
    <property type="evidence" value="ECO:0007669"/>
    <property type="project" value="TreeGrafter"/>
</dbReference>
<keyword evidence="3 5" id="KW-1133">Transmembrane helix</keyword>
<dbReference type="EMBL" id="JADCNL010000004">
    <property type="protein sequence ID" value="KAG0485362.1"/>
    <property type="molecule type" value="Genomic_DNA"/>
</dbReference>
<dbReference type="PANTHER" id="PTHR10250">
    <property type="entry name" value="MICROSOMAL GLUTATHIONE S-TRANSFERASE"/>
    <property type="match status" value="1"/>
</dbReference>
<dbReference type="InterPro" id="IPR050997">
    <property type="entry name" value="MAPEG"/>
</dbReference>
<feature type="transmembrane region" description="Helical" evidence="5">
    <location>
        <begin position="12"/>
        <end position="32"/>
    </location>
</feature>
<dbReference type="OrthoDB" id="339325at2759"/>
<dbReference type="PANTHER" id="PTHR10250:SF22">
    <property type="entry name" value="MICROSOMAL GLUTATHIONE S-TRANSFERASE"/>
    <property type="match status" value="1"/>
</dbReference>
<reference evidence="7 8" key="1">
    <citation type="journal article" date="2020" name="Nat. Food">
        <title>A phased Vanilla planifolia genome enables genetic improvement of flavour and production.</title>
        <authorList>
            <person name="Hasing T."/>
            <person name="Tang H."/>
            <person name="Brym M."/>
            <person name="Khazi F."/>
            <person name="Huang T."/>
            <person name="Chambers A.H."/>
        </authorList>
    </citation>
    <scope>NUCLEOTIDE SEQUENCE [LARGE SCALE GENOMIC DNA]</scope>
    <source>
        <tissue evidence="7">Leaf</tissue>
    </source>
</reference>
<dbReference type="Gene3D" id="1.20.120.550">
    <property type="entry name" value="Membrane associated eicosanoid/glutathione metabolism-like domain"/>
    <property type="match status" value="1"/>
</dbReference>
<organism evidence="7 8">
    <name type="scientific">Vanilla planifolia</name>
    <name type="common">Vanilla</name>
    <dbReference type="NCBI Taxonomy" id="51239"/>
    <lineage>
        <taxon>Eukaryota</taxon>
        <taxon>Viridiplantae</taxon>
        <taxon>Streptophyta</taxon>
        <taxon>Embryophyta</taxon>
        <taxon>Tracheophyta</taxon>
        <taxon>Spermatophyta</taxon>
        <taxon>Magnoliopsida</taxon>
        <taxon>Liliopsida</taxon>
        <taxon>Asparagales</taxon>
        <taxon>Orchidaceae</taxon>
        <taxon>Vanilloideae</taxon>
        <taxon>Vanilleae</taxon>
        <taxon>Vanilla</taxon>
    </lineage>
</organism>
<evidence type="ECO:0000313" key="8">
    <source>
        <dbReference type="Proteomes" id="UP000636800"/>
    </source>
</evidence>
<evidence type="ECO:0000256" key="2">
    <source>
        <dbReference type="ARBA" id="ARBA00022692"/>
    </source>
</evidence>
<evidence type="ECO:0000259" key="6">
    <source>
        <dbReference type="PROSITE" id="PS51485"/>
    </source>
</evidence>
<dbReference type="GO" id="GO:0006691">
    <property type="term" value="P:leukotriene metabolic process"/>
    <property type="evidence" value="ECO:0007669"/>
    <property type="project" value="UniProtKB-ARBA"/>
</dbReference>
<evidence type="ECO:0000256" key="4">
    <source>
        <dbReference type="ARBA" id="ARBA00023136"/>
    </source>
</evidence>
<dbReference type="GO" id="GO:0005635">
    <property type="term" value="C:nuclear envelope"/>
    <property type="evidence" value="ECO:0007669"/>
    <property type="project" value="TreeGrafter"/>
</dbReference>
<evidence type="ECO:0000256" key="3">
    <source>
        <dbReference type="ARBA" id="ARBA00022989"/>
    </source>
</evidence>
<evidence type="ECO:0000256" key="5">
    <source>
        <dbReference type="SAM" id="Phobius"/>
    </source>
</evidence>
<name>A0A835V4Q9_VANPL</name>
<dbReference type="AlphaFoldDB" id="A0A835V4Q9"/>
<sequence>MAAPEIYREYGYVILMLVFYSFLNFWMASRVVKDRKKYEVSYTSPYTIETENKNLNLLNCIQSDHQTSVEQKTVFFALLLIGGLQHPRLSACFAASHVTALYLHFRGSPKICGIEVVPLMELASFTGLVTCTASFAIAIFFSKHSASFDEGHTSLDHNDIERGWLEESEAGTEGTEKQGDRRLGRVTAAKATAWAALALVFFLQWGELVESTQHIVGAIKGWTYGISDWPNGKVFHDGEVLVFNYVMGEHNVAKVNEEGYSSCAITNYEDVYTTGNDCIKLNRGTNYFICGYPENSSKLIKEFK</sequence>
<evidence type="ECO:0000313" key="7">
    <source>
        <dbReference type="EMBL" id="KAG0485362.1"/>
    </source>
</evidence>
<dbReference type="InterPro" id="IPR001129">
    <property type="entry name" value="Membr-assoc_MAPEG"/>
</dbReference>
<dbReference type="GO" id="GO:0016020">
    <property type="term" value="C:membrane"/>
    <property type="evidence" value="ECO:0007669"/>
    <property type="project" value="UniProtKB-SubCell"/>
</dbReference>
<keyword evidence="4 5" id="KW-0472">Membrane</keyword>
<dbReference type="Pfam" id="PF01124">
    <property type="entry name" value="MAPEG"/>
    <property type="match status" value="1"/>
</dbReference>
<dbReference type="GO" id="GO:0005783">
    <property type="term" value="C:endoplasmic reticulum"/>
    <property type="evidence" value="ECO:0007669"/>
    <property type="project" value="TreeGrafter"/>
</dbReference>
<dbReference type="InterPro" id="IPR023352">
    <property type="entry name" value="MAPEG-like_dom_sf"/>
</dbReference>
<dbReference type="Pfam" id="PF02298">
    <property type="entry name" value="Cu_bind_like"/>
    <property type="match status" value="1"/>
</dbReference>
<dbReference type="Gene3D" id="2.60.40.420">
    <property type="entry name" value="Cupredoxins - blue copper proteins"/>
    <property type="match status" value="1"/>
</dbReference>
<gene>
    <name evidence="7" type="ORF">HPP92_009441</name>
</gene>
<dbReference type="GO" id="GO:0004602">
    <property type="term" value="F:glutathione peroxidase activity"/>
    <property type="evidence" value="ECO:0007669"/>
    <property type="project" value="TreeGrafter"/>
</dbReference>
<protein>
    <recommendedName>
        <fullName evidence="6">Phytocyanin domain-containing protein</fullName>
    </recommendedName>
</protein>
<dbReference type="SUPFAM" id="SSF49503">
    <property type="entry name" value="Cupredoxins"/>
    <property type="match status" value="1"/>
</dbReference>
<dbReference type="InterPro" id="IPR008972">
    <property type="entry name" value="Cupredoxin"/>
</dbReference>
<comment type="subcellular location">
    <subcellularLocation>
        <location evidence="1">Membrane</location>
        <topology evidence="1">Multi-pass membrane protein</topology>
    </subcellularLocation>
</comment>
<dbReference type="PROSITE" id="PS51485">
    <property type="entry name" value="PHYTOCYANIN"/>
    <property type="match status" value="1"/>
</dbReference>
<dbReference type="GO" id="GO:0009055">
    <property type="term" value="F:electron transfer activity"/>
    <property type="evidence" value="ECO:0007669"/>
    <property type="project" value="InterPro"/>
</dbReference>
<feature type="domain" description="Phytocyanin" evidence="6">
    <location>
        <begin position="212"/>
        <end position="304"/>
    </location>
</feature>
<proteinExistence type="predicted"/>
<dbReference type="SUPFAM" id="SSF161084">
    <property type="entry name" value="MAPEG domain-like"/>
    <property type="match status" value="1"/>
</dbReference>
<dbReference type="InterPro" id="IPR003245">
    <property type="entry name" value="Phytocyanin_dom"/>
</dbReference>
<keyword evidence="8" id="KW-1185">Reference proteome</keyword>
<accession>A0A835V4Q9</accession>
<comment type="caution">
    <text evidence="7">The sequence shown here is derived from an EMBL/GenBank/DDBJ whole genome shotgun (WGS) entry which is preliminary data.</text>
</comment>
<keyword evidence="2 5" id="KW-0812">Transmembrane</keyword>